<name>A0A382SAC8_9ZZZZ</name>
<gene>
    <name evidence="1" type="ORF">METZ01_LOCUS358962</name>
</gene>
<sequence>MKKILIFGCSFSRGSYKVSNNNAYIKKYNTKDEKIKGSKGWYNFVDYFKDKDVTVIATSSQGFWSWYQVLLMMGETNKLNFNEIWIQETNEPRVSLIDLKSIELNWNCIDIIDGIKRHYQPFSEKHKHLTRLELTYLGYGFFENVTSFIVKSFQNFCTKKNINGYVWSMHKPIMNCTKFTRLPLVNVWKELMTKELMATDHQTEEGNKYIGKLINKACIDMKM</sequence>
<protein>
    <submittedName>
        <fullName evidence="1">Uncharacterized protein</fullName>
    </submittedName>
</protein>
<reference evidence="1" key="1">
    <citation type="submission" date="2018-05" db="EMBL/GenBank/DDBJ databases">
        <authorList>
            <person name="Lanie J.A."/>
            <person name="Ng W.-L."/>
            <person name="Kazmierczak K.M."/>
            <person name="Andrzejewski T.M."/>
            <person name="Davidsen T.M."/>
            <person name="Wayne K.J."/>
            <person name="Tettelin H."/>
            <person name="Glass J.I."/>
            <person name="Rusch D."/>
            <person name="Podicherti R."/>
            <person name="Tsui H.-C.T."/>
            <person name="Winkler M.E."/>
        </authorList>
    </citation>
    <scope>NUCLEOTIDE SEQUENCE</scope>
</reference>
<accession>A0A382SAC8</accession>
<dbReference type="EMBL" id="UINC01127167">
    <property type="protein sequence ID" value="SVD06108.1"/>
    <property type="molecule type" value="Genomic_DNA"/>
</dbReference>
<proteinExistence type="predicted"/>
<dbReference type="AlphaFoldDB" id="A0A382SAC8"/>
<organism evidence="1">
    <name type="scientific">marine metagenome</name>
    <dbReference type="NCBI Taxonomy" id="408172"/>
    <lineage>
        <taxon>unclassified sequences</taxon>
        <taxon>metagenomes</taxon>
        <taxon>ecological metagenomes</taxon>
    </lineage>
</organism>
<evidence type="ECO:0000313" key="1">
    <source>
        <dbReference type="EMBL" id="SVD06108.1"/>
    </source>
</evidence>